<evidence type="ECO:0008006" key="9">
    <source>
        <dbReference type="Google" id="ProtNLM"/>
    </source>
</evidence>
<accession>A0AA87TH68</accession>
<dbReference type="InterPro" id="IPR050492">
    <property type="entry name" value="Bact_metal-bind_prot9"/>
</dbReference>
<dbReference type="SUPFAM" id="SSF53807">
    <property type="entry name" value="Helical backbone' metal receptor"/>
    <property type="match status" value="1"/>
</dbReference>
<dbReference type="InterPro" id="IPR006128">
    <property type="entry name" value="Lipoprotein_PsaA-like"/>
</dbReference>
<dbReference type="RefSeq" id="WP_016522392.1">
    <property type="nucleotide sequence ID" value="NZ_KE332517.1"/>
</dbReference>
<dbReference type="InterPro" id="IPR006129">
    <property type="entry name" value="AdhesinB"/>
</dbReference>
<dbReference type="GO" id="GO:0046872">
    <property type="term" value="F:metal ion binding"/>
    <property type="evidence" value="ECO:0007669"/>
    <property type="project" value="InterPro"/>
</dbReference>
<evidence type="ECO:0000256" key="2">
    <source>
        <dbReference type="ARBA" id="ARBA00022448"/>
    </source>
</evidence>
<dbReference type="GO" id="GO:0030001">
    <property type="term" value="P:metal ion transport"/>
    <property type="evidence" value="ECO:0007669"/>
    <property type="project" value="InterPro"/>
</dbReference>
<dbReference type="Pfam" id="PF01297">
    <property type="entry name" value="ZnuA"/>
    <property type="match status" value="1"/>
</dbReference>
<proteinExistence type="inferred from homology"/>
<feature type="signal peptide" evidence="6">
    <location>
        <begin position="1"/>
        <end position="23"/>
    </location>
</feature>
<comment type="caution">
    <text evidence="7">The sequence shown here is derived from an EMBL/GenBank/DDBJ whole genome shotgun (WGS) entry which is preliminary data.</text>
</comment>
<keyword evidence="3 6" id="KW-0732">Signal</keyword>
<dbReference type="PANTHER" id="PTHR42953:SF3">
    <property type="entry name" value="HIGH-AFFINITY ZINC UPTAKE SYSTEM PROTEIN ZNUA"/>
    <property type="match status" value="1"/>
</dbReference>
<evidence type="ECO:0000256" key="1">
    <source>
        <dbReference type="ARBA" id="ARBA00011028"/>
    </source>
</evidence>
<feature type="region of interest" description="Disordered" evidence="5">
    <location>
        <begin position="127"/>
        <end position="159"/>
    </location>
</feature>
<keyword evidence="2 4" id="KW-0813">Transport</keyword>
<dbReference type="PRINTS" id="PR00691">
    <property type="entry name" value="ADHESINB"/>
</dbReference>
<dbReference type="GO" id="GO:0007155">
    <property type="term" value="P:cell adhesion"/>
    <property type="evidence" value="ECO:0007669"/>
    <property type="project" value="InterPro"/>
</dbReference>
<gene>
    <name evidence="7" type="ORF">HMPREF9195_00398</name>
</gene>
<dbReference type="EMBL" id="ATFE01000003">
    <property type="protein sequence ID" value="EPF29694.1"/>
    <property type="molecule type" value="Genomic_DNA"/>
</dbReference>
<feature type="compositionally biased region" description="Basic and acidic residues" evidence="5">
    <location>
        <begin position="134"/>
        <end position="159"/>
    </location>
</feature>
<evidence type="ECO:0000256" key="5">
    <source>
        <dbReference type="SAM" id="MobiDB-lite"/>
    </source>
</evidence>
<organism evidence="7 8">
    <name type="scientific">Treponema medium ATCC 700293</name>
    <dbReference type="NCBI Taxonomy" id="1125700"/>
    <lineage>
        <taxon>Bacteria</taxon>
        <taxon>Pseudomonadati</taxon>
        <taxon>Spirochaetota</taxon>
        <taxon>Spirochaetia</taxon>
        <taxon>Spirochaetales</taxon>
        <taxon>Treponemataceae</taxon>
        <taxon>Treponema</taxon>
    </lineage>
</organism>
<evidence type="ECO:0000313" key="7">
    <source>
        <dbReference type="EMBL" id="EPF29694.1"/>
    </source>
</evidence>
<evidence type="ECO:0000256" key="6">
    <source>
        <dbReference type="SAM" id="SignalP"/>
    </source>
</evidence>
<sequence>MKKLFFTAVCMMFFGIAAVNLFAGGKTEKNMGGKVAVAATFDAMKELTEIVGKDKVYVHTIIPSGVEAHDFEPKAGDLKFLMQAKAVVYNGFGMEPWLTDALHAVKQDTIKTICASNGIKPIELAEGHHHHHHHEDEHDHDDHDEHDHDHDHDDDHDAVDPHAWLSLESAKVMVKNIADGLSEVDPANAAFYKGNAAAFIANADALLAKYRSNFAKVTHRRFVTGHAAFGYLCRDFGLEQNSVEDVFSGGEPSAQQLAKLADYCNQYGIKVVFSENAASPQVSATLAKEVGASVQTIYTIESAEDGLSYMERMTSNIEKIYKSLAQ</sequence>
<reference evidence="7 8" key="1">
    <citation type="submission" date="2013-04" db="EMBL/GenBank/DDBJ databases">
        <title>The Genome Sequence of Treponema medium ATCC 700293.</title>
        <authorList>
            <consortium name="The Broad Institute Genomics Platform"/>
            <person name="Earl A."/>
            <person name="Ward D."/>
            <person name="Feldgarden M."/>
            <person name="Gevers D."/>
            <person name="Leonetti C."/>
            <person name="Blanton J.M."/>
            <person name="Dewhirst F.E."/>
            <person name="Izard J."/>
            <person name="Walker B."/>
            <person name="Young S."/>
            <person name="Zeng Q."/>
            <person name="Gargeya S."/>
            <person name="Fitzgerald M."/>
            <person name="Haas B."/>
            <person name="Abouelleil A."/>
            <person name="Allen A.W."/>
            <person name="Alvarado L."/>
            <person name="Arachchi H.M."/>
            <person name="Berlin A.M."/>
            <person name="Chapman S.B."/>
            <person name="Gainer-Dewar J."/>
            <person name="Goldberg J."/>
            <person name="Griggs A."/>
            <person name="Gujja S."/>
            <person name="Hansen M."/>
            <person name="Howarth C."/>
            <person name="Imamovic A."/>
            <person name="Ireland A."/>
            <person name="Larimer J."/>
            <person name="McCowan C."/>
            <person name="Murphy C."/>
            <person name="Pearson M."/>
            <person name="Poon T.W."/>
            <person name="Priest M."/>
            <person name="Roberts A."/>
            <person name="Saif S."/>
            <person name="Shea T."/>
            <person name="Sisk P."/>
            <person name="Sykes S."/>
            <person name="Wortman J."/>
            <person name="Nusbaum C."/>
            <person name="Birren B."/>
        </authorList>
    </citation>
    <scope>NUCLEOTIDE SEQUENCE [LARGE SCALE GENOMIC DNA]</scope>
    <source>
        <strain evidence="7 8">ATCC 700293</strain>
    </source>
</reference>
<dbReference type="PRINTS" id="PR00690">
    <property type="entry name" value="ADHESNFAMILY"/>
</dbReference>
<dbReference type="Proteomes" id="UP000014634">
    <property type="component" value="Unassembled WGS sequence"/>
</dbReference>
<dbReference type="Gene3D" id="3.40.50.1980">
    <property type="entry name" value="Nitrogenase molybdenum iron protein domain"/>
    <property type="match status" value="2"/>
</dbReference>
<feature type="chain" id="PRO_5041736094" description="ABC transporter substrate-binding protein" evidence="6">
    <location>
        <begin position="24"/>
        <end position="326"/>
    </location>
</feature>
<evidence type="ECO:0000256" key="4">
    <source>
        <dbReference type="RuleBase" id="RU003512"/>
    </source>
</evidence>
<comment type="similarity">
    <text evidence="1 4">Belongs to the bacterial solute-binding protein 9 family.</text>
</comment>
<dbReference type="PANTHER" id="PTHR42953">
    <property type="entry name" value="HIGH-AFFINITY ZINC UPTAKE SYSTEM PROTEIN ZNUA-RELATED"/>
    <property type="match status" value="1"/>
</dbReference>
<protein>
    <recommendedName>
        <fullName evidence="9">ABC transporter substrate-binding protein</fullName>
    </recommendedName>
</protein>
<dbReference type="InterPro" id="IPR006127">
    <property type="entry name" value="ZnuA-like"/>
</dbReference>
<dbReference type="AlphaFoldDB" id="A0AA87TH68"/>
<name>A0AA87TH68_TREMD</name>
<evidence type="ECO:0000313" key="8">
    <source>
        <dbReference type="Proteomes" id="UP000014634"/>
    </source>
</evidence>
<evidence type="ECO:0000256" key="3">
    <source>
        <dbReference type="ARBA" id="ARBA00022729"/>
    </source>
</evidence>